<evidence type="ECO:0000313" key="2">
    <source>
        <dbReference type="EMBL" id="GMH29161.1"/>
    </source>
</evidence>
<keyword evidence="1" id="KW-0732">Signal</keyword>
<feature type="chain" id="PRO_5041940541" evidence="1">
    <location>
        <begin position="29"/>
        <end position="160"/>
    </location>
</feature>
<name>A0AAD3Y752_NEPGR</name>
<dbReference type="EMBL" id="BSYO01000036">
    <property type="protein sequence ID" value="GMH29161.1"/>
    <property type="molecule type" value="Genomic_DNA"/>
</dbReference>
<feature type="signal peptide" evidence="1">
    <location>
        <begin position="1"/>
        <end position="28"/>
    </location>
</feature>
<reference evidence="2" key="1">
    <citation type="submission" date="2023-05" db="EMBL/GenBank/DDBJ databases">
        <title>Nepenthes gracilis genome sequencing.</title>
        <authorList>
            <person name="Fukushima K."/>
        </authorList>
    </citation>
    <scope>NUCLEOTIDE SEQUENCE</scope>
    <source>
        <strain evidence="2">SING2019-196</strain>
    </source>
</reference>
<accession>A0AAD3Y752</accession>
<dbReference type="AlphaFoldDB" id="A0AAD3Y752"/>
<evidence type="ECO:0000256" key="1">
    <source>
        <dbReference type="SAM" id="SignalP"/>
    </source>
</evidence>
<proteinExistence type="predicted"/>
<comment type="caution">
    <text evidence="2">The sequence shown here is derived from an EMBL/GenBank/DDBJ whole genome shotgun (WGS) entry which is preliminary data.</text>
</comment>
<gene>
    <name evidence="2" type="ORF">Nepgr_031004</name>
</gene>
<keyword evidence="3" id="KW-1185">Reference proteome</keyword>
<sequence length="160" mass="17449">MMQWRTRNALLILFLLLLQTHLSPPAMASLQAIANYQIACAMCSSCECNPVPSQPPPPPPSSGCPPPPSPPSFYYNSPPPPYQPTYYYSPPPPSGAATGGGGGSYYPPRYPAPPPPNPIVPYFPFYFHNPPPAFVSSALRSMNFKFCSPAFLFALSFLFF</sequence>
<dbReference type="Proteomes" id="UP001279734">
    <property type="component" value="Unassembled WGS sequence"/>
</dbReference>
<protein>
    <submittedName>
        <fullName evidence="2">Uncharacterized protein</fullName>
    </submittedName>
</protein>
<evidence type="ECO:0000313" key="3">
    <source>
        <dbReference type="Proteomes" id="UP001279734"/>
    </source>
</evidence>
<dbReference type="PANTHER" id="PTHR37702">
    <property type="entry name" value="PROLINE-RICH FAMILY PROTEIN"/>
    <property type="match status" value="1"/>
</dbReference>
<organism evidence="2 3">
    <name type="scientific">Nepenthes gracilis</name>
    <name type="common">Slender pitcher plant</name>
    <dbReference type="NCBI Taxonomy" id="150966"/>
    <lineage>
        <taxon>Eukaryota</taxon>
        <taxon>Viridiplantae</taxon>
        <taxon>Streptophyta</taxon>
        <taxon>Embryophyta</taxon>
        <taxon>Tracheophyta</taxon>
        <taxon>Spermatophyta</taxon>
        <taxon>Magnoliopsida</taxon>
        <taxon>eudicotyledons</taxon>
        <taxon>Gunneridae</taxon>
        <taxon>Pentapetalae</taxon>
        <taxon>Caryophyllales</taxon>
        <taxon>Nepenthaceae</taxon>
        <taxon>Nepenthes</taxon>
    </lineage>
</organism>
<dbReference type="PANTHER" id="PTHR37702:SF9">
    <property type="entry name" value="PROLINE-RICH FAMILY PROTEIN"/>
    <property type="match status" value="1"/>
</dbReference>